<dbReference type="EMBL" id="ADCY02000016">
    <property type="protein sequence ID" value="EFG31551.2"/>
    <property type="molecule type" value="Genomic_DNA"/>
</dbReference>
<dbReference type="eggNOG" id="COG1487">
    <property type="taxonomic scope" value="Bacteria"/>
</dbReference>
<name>V9HMR1_9NEIS</name>
<reference evidence="2 3" key="2">
    <citation type="submission" date="2011-10" db="EMBL/GenBank/DDBJ databases">
        <title>The Genome Sequence of Simonsiella muelleri ATCC 29453.</title>
        <authorList>
            <consortium name="The Broad Institute Genome Sequencing Platform"/>
            <consortium name="The Broad Institute Genome Sequencing Center for Infectious Disease"/>
            <person name="Earl A."/>
            <person name="Ward D."/>
            <person name="Feldgarden M."/>
            <person name="Gevers D."/>
            <person name="Izard J."/>
            <person name="Baranova O.V."/>
            <person name="Blanton J.M."/>
            <person name="Tanner A.C."/>
            <person name="Dewhirst F."/>
            <person name="Young S.K."/>
            <person name="Zeng Q."/>
            <person name="Gargeya S."/>
            <person name="Fitzgerald M."/>
            <person name="Haas B."/>
            <person name="Abouelleil A."/>
            <person name="Alvarado L."/>
            <person name="Arachchi H.M."/>
            <person name="Berlin A."/>
            <person name="Brown A."/>
            <person name="Chapman S.B."/>
            <person name="Chen Z."/>
            <person name="Dunbar C."/>
            <person name="Freedman E."/>
            <person name="Gearin G."/>
            <person name="Goldberg J."/>
            <person name="Griggs A."/>
            <person name="Gujja S."/>
            <person name="Heiman D."/>
            <person name="Howarth C."/>
            <person name="Larson L."/>
            <person name="Lui A."/>
            <person name="MacDonald P.J.P."/>
            <person name="Montmayeur A."/>
            <person name="Murphy C."/>
            <person name="Neiman D."/>
            <person name="Pearson M."/>
            <person name="Priest M."/>
            <person name="Roberts A."/>
            <person name="Saif S."/>
            <person name="Shea T."/>
            <person name="Shenoy N."/>
            <person name="Sisk P."/>
            <person name="Stolte C."/>
            <person name="Sykes S."/>
            <person name="Wortman J."/>
            <person name="Nusbaum C."/>
            <person name="Birren B."/>
        </authorList>
    </citation>
    <scope>NUCLEOTIDE SEQUENCE [LARGE SCALE GENOMIC DNA]</scope>
    <source>
        <strain evidence="2 3">ATCC 29453</strain>
    </source>
</reference>
<dbReference type="HOGENOM" id="CLU_171704_1_0_4"/>
<dbReference type="STRING" id="641147.HMPREF9021_00822"/>
<dbReference type="Pfam" id="PF01850">
    <property type="entry name" value="PIN"/>
    <property type="match status" value="1"/>
</dbReference>
<keyword evidence="3" id="KW-1185">Reference proteome</keyword>
<dbReference type="AlphaFoldDB" id="V9HMR1"/>
<dbReference type="Gene3D" id="3.40.50.1010">
    <property type="entry name" value="5'-nuclease"/>
    <property type="match status" value="1"/>
</dbReference>
<feature type="domain" description="PIN" evidence="1">
    <location>
        <begin position="25"/>
        <end position="75"/>
    </location>
</feature>
<reference evidence="2 3" key="1">
    <citation type="submission" date="2010-03" db="EMBL/GenBank/DDBJ databases">
        <authorList>
            <consortium name="The Broad Institute Genome Sequencing Platform"/>
            <person name="Ward D."/>
            <person name="Earl A."/>
            <person name="Feldgarden M."/>
            <person name="Gevers D."/>
            <person name="Young S."/>
            <person name="Zeng Q."/>
            <person name="Koehrsen M."/>
            <person name="Alvarado L."/>
            <person name="Berlin A.M."/>
            <person name="Borenstein D."/>
            <person name="Chapman S.B."/>
            <person name="Chen Z."/>
            <person name="Engels R."/>
            <person name="Freedman E."/>
            <person name="Gellesch M."/>
            <person name="Goldberg J."/>
            <person name="Griggs A."/>
            <person name="Gujja S."/>
            <person name="Heilman E.R."/>
            <person name="Heiman D.I."/>
            <person name="Hepburn T.A."/>
            <person name="Howarth C."/>
            <person name="Jen D."/>
            <person name="Larson L."/>
            <person name="Mehta T."/>
            <person name="Park D."/>
            <person name="Pearson M."/>
            <person name="Richards J."/>
            <person name="Roberts A."/>
            <person name="Saif S."/>
            <person name="Shea T.D."/>
            <person name="Shenoy N."/>
            <person name="Sisk P."/>
            <person name="Stolte C."/>
            <person name="Sykes S.N."/>
            <person name="Walk T."/>
            <person name="White J."/>
            <person name="Yandava C."/>
            <person name="Izard J."/>
            <person name="Baranova O.V."/>
            <person name="Blanton J.M."/>
            <person name="Tanner A.C."/>
            <person name="Dewhirst F."/>
            <person name="Haas B."/>
            <person name="Nusbaum C."/>
            <person name="Birren B."/>
        </authorList>
    </citation>
    <scope>NUCLEOTIDE SEQUENCE [LARGE SCALE GENOMIC DNA]</scope>
    <source>
        <strain evidence="2 3">ATCC 29453</strain>
    </source>
</reference>
<comment type="caution">
    <text evidence="2">The sequence shown here is derived from an EMBL/GenBank/DDBJ whole genome shotgun (WGS) entry which is preliminary data.</text>
</comment>
<protein>
    <recommendedName>
        <fullName evidence="1">PIN domain-containing protein</fullName>
    </recommendedName>
</protein>
<gene>
    <name evidence="2" type="ORF">HMPREF9021_00822</name>
</gene>
<organism evidence="2 3">
    <name type="scientific">Simonsiella muelleri ATCC 29453</name>
    <dbReference type="NCBI Taxonomy" id="641147"/>
    <lineage>
        <taxon>Bacteria</taxon>
        <taxon>Pseudomonadati</taxon>
        <taxon>Pseudomonadota</taxon>
        <taxon>Betaproteobacteria</taxon>
        <taxon>Neisseriales</taxon>
        <taxon>Neisseriaceae</taxon>
        <taxon>Simonsiella</taxon>
    </lineage>
</organism>
<accession>V9HMR1</accession>
<evidence type="ECO:0000313" key="2">
    <source>
        <dbReference type="EMBL" id="EFG31551.2"/>
    </source>
</evidence>
<dbReference type="Proteomes" id="UP000017813">
    <property type="component" value="Unassembled WGS sequence"/>
</dbReference>
<evidence type="ECO:0000259" key="1">
    <source>
        <dbReference type="Pfam" id="PF01850"/>
    </source>
</evidence>
<dbReference type="KEGG" id="smur:BWP33_09190"/>
<dbReference type="InterPro" id="IPR002716">
    <property type="entry name" value="PIN_dom"/>
</dbReference>
<proteinExistence type="predicted"/>
<dbReference type="SUPFAM" id="SSF88723">
    <property type="entry name" value="PIN domain-like"/>
    <property type="match status" value="1"/>
</dbReference>
<sequence>MHKNPAQGVILRQWFEHKHTFKPSMRGRILPIDDTTAAICATLHVPNKSPENDAWIAATALQHRLILVTRNTADFATTGVQLLNPFEFQAA</sequence>
<dbReference type="InterPro" id="IPR029060">
    <property type="entry name" value="PIN-like_dom_sf"/>
</dbReference>
<evidence type="ECO:0000313" key="3">
    <source>
        <dbReference type="Proteomes" id="UP000017813"/>
    </source>
</evidence>